<dbReference type="SMART" id="SM00456">
    <property type="entry name" value="WW"/>
    <property type="match status" value="1"/>
</dbReference>
<evidence type="ECO:0000313" key="4">
    <source>
        <dbReference type="Proteomes" id="UP000663861"/>
    </source>
</evidence>
<dbReference type="Gene3D" id="2.20.70.10">
    <property type="match status" value="1"/>
</dbReference>
<comment type="caution">
    <text evidence="3">The sequence shown here is derived from an EMBL/GenBank/DDBJ whole genome shotgun (WGS) entry which is preliminary data.</text>
</comment>
<proteinExistence type="predicted"/>
<dbReference type="InterPro" id="IPR001202">
    <property type="entry name" value="WW_dom"/>
</dbReference>
<dbReference type="AlphaFoldDB" id="A0A8H3GAE2"/>
<feature type="compositionally biased region" description="Basic and acidic residues" evidence="1">
    <location>
        <begin position="15"/>
        <end position="27"/>
    </location>
</feature>
<dbReference type="EMBL" id="CAJMWY010000710">
    <property type="protein sequence ID" value="CAE6444717.1"/>
    <property type="molecule type" value="Genomic_DNA"/>
</dbReference>
<feature type="region of interest" description="Disordered" evidence="1">
    <location>
        <begin position="98"/>
        <end position="153"/>
    </location>
</feature>
<dbReference type="PROSITE" id="PS50020">
    <property type="entry name" value="WW_DOMAIN_2"/>
    <property type="match status" value="1"/>
</dbReference>
<feature type="domain" description="WW" evidence="2">
    <location>
        <begin position="71"/>
        <end position="105"/>
    </location>
</feature>
<feature type="compositionally biased region" description="Basic and acidic residues" evidence="1">
    <location>
        <begin position="224"/>
        <end position="251"/>
    </location>
</feature>
<organism evidence="3 4">
    <name type="scientific">Rhizoctonia solani</name>
    <dbReference type="NCBI Taxonomy" id="456999"/>
    <lineage>
        <taxon>Eukaryota</taxon>
        <taxon>Fungi</taxon>
        <taxon>Dikarya</taxon>
        <taxon>Basidiomycota</taxon>
        <taxon>Agaricomycotina</taxon>
        <taxon>Agaricomycetes</taxon>
        <taxon>Cantharellales</taxon>
        <taxon>Ceratobasidiaceae</taxon>
        <taxon>Rhizoctonia</taxon>
    </lineage>
</organism>
<accession>A0A8H3GAE2</accession>
<sequence>MPTSLKDQPSPQPEDAEKVDSSKKVEETGDGQPSVTPENEESKDTEKETEDKTKDTDEADDANPPLPDEPLPPQTEWQAIWSPAHNAYYFFNSRTSETTWVNPLDPSASTSTSTPTAPEPTTQPTAPKLEPKETTTSEQPPPDLSHLNGIDPELAYLDPTLAVPSAGSKGPVPTFTARFGARDGKFTAMDGRRPEHLSEAARAQRMGAVYYDTEAWEREIAERDAKAKADEEAGVGDKRKRVSKADIERFKAQKKAKQAMRNAWLRD</sequence>
<evidence type="ECO:0000313" key="3">
    <source>
        <dbReference type="EMBL" id="CAE6444717.1"/>
    </source>
</evidence>
<dbReference type="Proteomes" id="UP000663861">
    <property type="component" value="Unassembled WGS sequence"/>
</dbReference>
<feature type="compositionally biased region" description="Basic and acidic residues" evidence="1">
    <location>
        <begin position="40"/>
        <end position="56"/>
    </location>
</feature>
<dbReference type="InterPro" id="IPR036020">
    <property type="entry name" value="WW_dom_sf"/>
</dbReference>
<feature type="region of interest" description="Disordered" evidence="1">
    <location>
        <begin position="1"/>
        <end position="79"/>
    </location>
</feature>
<evidence type="ECO:0000259" key="2">
    <source>
        <dbReference type="PROSITE" id="PS50020"/>
    </source>
</evidence>
<reference evidence="3" key="1">
    <citation type="submission" date="2021-01" db="EMBL/GenBank/DDBJ databases">
        <authorList>
            <person name="Kaushik A."/>
        </authorList>
    </citation>
    <scope>NUCLEOTIDE SEQUENCE</scope>
    <source>
        <strain evidence="3">AG4-RS23</strain>
    </source>
</reference>
<protein>
    <recommendedName>
        <fullName evidence="2">WW domain-containing protein</fullName>
    </recommendedName>
</protein>
<gene>
    <name evidence="3" type="ORF">RDB_LOCUS45894</name>
</gene>
<feature type="compositionally biased region" description="Low complexity" evidence="1">
    <location>
        <begin position="106"/>
        <end position="127"/>
    </location>
</feature>
<dbReference type="PROSITE" id="PS01159">
    <property type="entry name" value="WW_DOMAIN_1"/>
    <property type="match status" value="1"/>
</dbReference>
<feature type="compositionally biased region" description="Pro residues" evidence="1">
    <location>
        <begin position="64"/>
        <end position="73"/>
    </location>
</feature>
<name>A0A8H3GAE2_9AGAM</name>
<evidence type="ECO:0000256" key="1">
    <source>
        <dbReference type="SAM" id="MobiDB-lite"/>
    </source>
</evidence>
<feature type="region of interest" description="Disordered" evidence="1">
    <location>
        <begin position="224"/>
        <end position="267"/>
    </location>
</feature>
<dbReference type="SUPFAM" id="SSF51045">
    <property type="entry name" value="WW domain"/>
    <property type="match status" value="1"/>
</dbReference>
<dbReference type="Pfam" id="PF00397">
    <property type="entry name" value="WW"/>
    <property type="match status" value="1"/>
</dbReference>